<evidence type="ECO:0000313" key="2">
    <source>
        <dbReference type="EMBL" id="KGN43112.1"/>
    </source>
</evidence>
<keyword evidence="3" id="KW-1185">Reference proteome</keyword>
<dbReference type="EMBL" id="AVPL01000001">
    <property type="protein sequence ID" value="KGN43112.1"/>
    <property type="molecule type" value="Genomic_DNA"/>
</dbReference>
<proteinExistence type="predicted"/>
<dbReference type="InterPro" id="IPR024078">
    <property type="entry name" value="LmbE-like_dom_sf"/>
</dbReference>
<comment type="caution">
    <text evidence="2">The sequence shown here is derived from an EMBL/GenBank/DDBJ whole genome shotgun (WGS) entry which is preliminary data.</text>
</comment>
<gene>
    <name evidence="2" type="ORF">N801_05900</name>
</gene>
<dbReference type="InterPro" id="IPR003737">
    <property type="entry name" value="GlcNAc_PI_deacetylase-related"/>
</dbReference>
<protein>
    <submittedName>
        <fullName evidence="2">N-acetyl-1-D-myo-inosityl-2-amino-2-deoxy-alpha-D-glucopyranoside deacetylase</fullName>
    </submittedName>
</protein>
<keyword evidence="1" id="KW-0862">Zinc</keyword>
<dbReference type="Proteomes" id="UP000030013">
    <property type="component" value="Unassembled WGS sequence"/>
</dbReference>
<dbReference type="PANTHER" id="PTHR12993">
    <property type="entry name" value="N-ACETYLGLUCOSAMINYL-PHOSPHATIDYLINOSITOL DE-N-ACETYLASE-RELATED"/>
    <property type="match status" value="1"/>
</dbReference>
<accession>A0A0A0K4B2</accession>
<dbReference type="RefSeq" id="WP_035931892.1">
    <property type="nucleotide sequence ID" value="NZ_AVPL01000001.1"/>
</dbReference>
<evidence type="ECO:0000313" key="3">
    <source>
        <dbReference type="Proteomes" id="UP000030013"/>
    </source>
</evidence>
<evidence type="ECO:0000256" key="1">
    <source>
        <dbReference type="ARBA" id="ARBA00022833"/>
    </source>
</evidence>
<reference evidence="2 3" key="1">
    <citation type="submission" date="2013-08" db="EMBL/GenBank/DDBJ databases">
        <title>The genome sequence of Knoellia aerolata.</title>
        <authorList>
            <person name="Zhu W."/>
            <person name="Wang G."/>
        </authorList>
    </citation>
    <scope>NUCLEOTIDE SEQUENCE [LARGE SCALE GENOMIC DNA]</scope>
    <source>
        <strain evidence="2 3">DSM 18566</strain>
    </source>
</reference>
<dbReference type="Pfam" id="PF02585">
    <property type="entry name" value="PIG-L"/>
    <property type="match status" value="1"/>
</dbReference>
<dbReference type="AlphaFoldDB" id="A0A0A0K4B2"/>
<dbReference type="GO" id="GO:0016137">
    <property type="term" value="P:glycoside metabolic process"/>
    <property type="evidence" value="ECO:0007669"/>
    <property type="project" value="UniProtKB-ARBA"/>
</dbReference>
<dbReference type="SUPFAM" id="SSF102588">
    <property type="entry name" value="LmbE-like"/>
    <property type="match status" value="1"/>
</dbReference>
<dbReference type="eggNOG" id="COG2120">
    <property type="taxonomic scope" value="Bacteria"/>
</dbReference>
<name>A0A0A0K4B2_9MICO</name>
<organism evidence="2 3">
    <name type="scientific">Knoellia aerolata DSM 18566</name>
    <dbReference type="NCBI Taxonomy" id="1385519"/>
    <lineage>
        <taxon>Bacteria</taxon>
        <taxon>Bacillati</taxon>
        <taxon>Actinomycetota</taxon>
        <taxon>Actinomycetes</taxon>
        <taxon>Micrococcales</taxon>
        <taxon>Intrasporangiaceae</taxon>
        <taxon>Knoellia</taxon>
    </lineage>
</organism>
<dbReference type="PANTHER" id="PTHR12993:SF26">
    <property type="entry name" value="1D-MYO-INOSITOL 2-ACETAMIDO-2-DEOXY-ALPHA-D-GLUCOPYRANOSIDE DEACETYLASE"/>
    <property type="match status" value="1"/>
</dbReference>
<dbReference type="GO" id="GO:0016811">
    <property type="term" value="F:hydrolase activity, acting on carbon-nitrogen (but not peptide) bonds, in linear amides"/>
    <property type="evidence" value="ECO:0007669"/>
    <property type="project" value="TreeGrafter"/>
</dbReference>
<dbReference type="STRING" id="1385519.N801_05900"/>
<sequence>MSRLLFVHAHPDDETLATGVAILHHVERGDDVHVLTCTLGEEGEVIPADLAHLEGAEGDPLAVHRRAELARAVAVLGVTAHLLGVRADGDVPAYRDSGMVGSRAFGHPRALAGTELAPVAALVRSTVDEIAPDVVVTYDPQGGYGHPDHIRVHDAVRLALAEMASAPPLLVTLTPRSWVAEDRAWLAAHVPADTGYAVPSPSDPVAPSVVDDALVTHEVVDPTVVARQMEALRAHATQVVVGDGWFALSNGVVSRLAGREGYALMDPRTGELVRGVGEKRRGLLAGDA</sequence>
<dbReference type="OrthoDB" id="158614at2"/>
<dbReference type="Gene3D" id="3.40.50.10320">
    <property type="entry name" value="LmbE-like"/>
    <property type="match status" value="1"/>
</dbReference>